<evidence type="ECO:0000256" key="2">
    <source>
        <dbReference type="ARBA" id="ARBA00022741"/>
    </source>
</evidence>
<comment type="similarity">
    <text evidence="4">Belongs to the CDC6/cdc18 family.</text>
</comment>
<dbReference type="HAMAP" id="MF_01407">
    <property type="entry name" value="ORC1_type_DNA_replic_protein"/>
    <property type="match status" value="1"/>
</dbReference>
<dbReference type="NCBIfam" id="NF001624">
    <property type="entry name" value="PRK00411.1-2"/>
    <property type="match status" value="1"/>
</dbReference>
<comment type="function">
    <text evidence="4">Involved in regulation of DNA replication.</text>
</comment>
<keyword evidence="1 4" id="KW-0235">DNA replication</keyword>
<dbReference type="InterPro" id="IPR041664">
    <property type="entry name" value="AAA_16"/>
</dbReference>
<dbReference type="Proteomes" id="UP001143747">
    <property type="component" value="Unassembled WGS sequence"/>
</dbReference>
<protein>
    <recommendedName>
        <fullName evidence="4">ORC1-type DNA replication protein</fullName>
    </recommendedName>
</protein>
<dbReference type="Gene3D" id="3.40.50.300">
    <property type="entry name" value="P-loop containing nucleotide triphosphate hydrolases"/>
    <property type="match status" value="1"/>
</dbReference>
<keyword evidence="2 4" id="KW-0547">Nucleotide-binding</keyword>
<feature type="domain" description="AAA+ ATPase" evidence="5">
    <location>
        <begin position="50"/>
        <end position="199"/>
    </location>
</feature>
<reference evidence="6" key="1">
    <citation type="submission" date="2022-01" db="EMBL/GenBank/DDBJ databases">
        <title>Draft genome of Methanogenium marinum DSM 15558.</title>
        <authorList>
            <person name="Chen S.-C."/>
            <person name="You Y.-T."/>
        </authorList>
    </citation>
    <scope>NUCLEOTIDE SEQUENCE</scope>
    <source>
        <strain evidence="6">DSM 15558</strain>
    </source>
</reference>
<keyword evidence="7" id="KW-1185">Reference proteome</keyword>
<dbReference type="RefSeq" id="WP_274923962.1">
    <property type="nucleotide sequence ID" value="NZ_JAKELO010000002.1"/>
</dbReference>
<dbReference type="Pfam" id="PF22703">
    <property type="entry name" value="Cdc6_lid"/>
    <property type="match status" value="1"/>
</dbReference>
<name>A0A9Q4PY65_9EURY</name>
<evidence type="ECO:0000256" key="1">
    <source>
        <dbReference type="ARBA" id="ARBA00022705"/>
    </source>
</evidence>
<keyword evidence="3 4" id="KW-0067">ATP-binding</keyword>
<dbReference type="Pfam" id="PF13191">
    <property type="entry name" value="AAA_16"/>
    <property type="match status" value="1"/>
</dbReference>
<dbReference type="InterPro" id="IPR027417">
    <property type="entry name" value="P-loop_NTPase"/>
</dbReference>
<dbReference type="SUPFAM" id="SSF52540">
    <property type="entry name" value="P-loop containing nucleoside triphosphate hydrolases"/>
    <property type="match status" value="1"/>
</dbReference>
<evidence type="ECO:0000313" key="6">
    <source>
        <dbReference type="EMBL" id="MDE4907302.1"/>
    </source>
</evidence>
<dbReference type="EMBL" id="JAKELO010000002">
    <property type="protein sequence ID" value="MDE4907302.1"/>
    <property type="molecule type" value="Genomic_DNA"/>
</dbReference>
<gene>
    <name evidence="6" type="ORF">L0665_01530</name>
</gene>
<dbReference type="InterPro" id="IPR003593">
    <property type="entry name" value="AAA+_ATPase"/>
</dbReference>
<evidence type="ECO:0000256" key="3">
    <source>
        <dbReference type="ARBA" id="ARBA00022840"/>
    </source>
</evidence>
<dbReference type="InterPro" id="IPR050311">
    <property type="entry name" value="ORC1/CDC6"/>
</dbReference>
<dbReference type="InterPro" id="IPR014277">
    <property type="entry name" value="Orc1/Cdc6_arc"/>
</dbReference>
<organism evidence="6 7">
    <name type="scientific">Methanogenium marinum</name>
    <dbReference type="NCBI Taxonomy" id="348610"/>
    <lineage>
        <taxon>Archaea</taxon>
        <taxon>Methanobacteriati</taxon>
        <taxon>Methanobacteriota</taxon>
        <taxon>Stenosarchaea group</taxon>
        <taxon>Methanomicrobia</taxon>
        <taxon>Methanomicrobiales</taxon>
        <taxon>Methanomicrobiaceae</taxon>
        <taxon>Methanogenium</taxon>
    </lineage>
</organism>
<dbReference type="GO" id="GO:0006260">
    <property type="term" value="P:DNA replication"/>
    <property type="evidence" value="ECO:0007669"/>
    <property type="project" value="UniProtKB-UniRule"/>
</dbReference>
<feature type="binding site" evidence="4">
    <location>
        <position position="218"/>
    </location>
    <ligand>
        <name>ATP</name>
        <dbReference type="ChEBI" id="CHEBI:30616"/>
    </ligand>
</feature>
<feature type="binding site" evidence="4">
    <location>
        <begin position="62"/>
        <end position="66"/>
    </location>
    <ligand>
        <name>ATP</name>
        <dbReference type="ChEBI" id="CHEBI:30616"/>
    </ligand>
</feature>
<dbReference type="AlphaFoldDB" id="A0A9Q4PY65"/>
<comment type="caution">
    <text evidence="6">The sequence shown here is derived from an EMBL/GenBank/DDBJ whole genome shotgun (WGS) entry which is preliminary data.</text>
</comment>
<evidence type="ECO:0000256" key="4">
    <source>
        <dbReference type="HAMAP-Rule" id="MF_01407"/>
    </source>
</evidence>
<evidence type="ECO:0000259" key="5">
    <source>
        <dbReference type="SMART" id="SM00382"/>
    </source>
</evidence>
<dbReference type="PANTHER" id="PTHR10763:SF26">
    <property type="entry name" value="CELL DIVISION CONTROL PROTEIN 6 HOMOLOG"/>
    <property type="match status" value="1"/>
</dbReference>
<dbReference type="PANTHER" id="PTHR10763">
    <property type="entry name" value="CELL DIVISION CONTROL PROTEIN 6-RELATED"/>
    <property type="match status" value="1"/>
</dbReference>
<accession>A0A9Q4PY65</accession>
<dbReference type="SMART" id="SM00382">
    <property type="entry name" value="AAA"/>
    <property type="match status" value="1"/>
</dbReference>
<evidence type="ECO:0000313" key="7">
    <source>
        <dbReference type="Proteomes" id="UP001143747"/>
    </source>
</evidence>
<dbReference type="Gene3D" id="1.10.8.60">
    <property type="match status" value="1"/>
</dbReference>
<dbReference type="InterPro" id="IPR055237">
    <property type="entry name" value="Cdc6_lid"/>
</dbReference>
<feature type="binding site" evidence="4">
    <location>
        <position position="206"/>
    </location>
    <ligand>
        <name>ATP</name>
        <dbReference type="ChEBI" id="CHEBI:30616"/>
    </ligand>
</feature>
<sequence length="372" mass="42755">MKQNVSTANRTLFMDHTVLELDHIPETIRFRETQINTMYQNIRPAIRGACPTNMILQGLPGTGKTTIVKHIFKEIKETNIHILPVLVNCQIMQTEFRVFHKIYSTLFHQEPPLHGVSIMQLIDAVATKFSRTGDVILICLDDVNFLLHENTMEKVLCTLLRLHEEYPGIKIGVIITVNTIDAPITNHLSKSVNSIFRPNLILFPPYEEEEVRAIMQDRVRVGLCPGIISPDIQDTIVEKTMKECDLRLGICLLKSSADLAESDNRTSITQTDVGASLQTVREIHLQTADKVLKEEEQQMLDMTIKLIRQNGNRMNSGELYQEMEKLVPMCYSSFRRRINKYSYLGLIKINRPNIWGNTREILLRYDTHTIKK</sequence>
<proteinExistence type="inferred from homology"/>
<dbReference type="GO" id="GO:0005524">
    <property type="term" value="F:ATP binding"/>
    <property type="evidence" value="ECO:0007669"/>
    <property type="project" value="UniProtKB-UniRule"/>
</dbReference>
<dbReference type="NCBIfam" id="TIGR02928">
    <property type="entry name" value="orc1/cdc6 family replication initiation protein"/>
    <property type="match status" value="1"/>
</dbReference>